<organism evidence="3 4">
    <name type="scientific">Euphydryas editha</name>
    <name type="common">Edith's checkerspot</name>
    <dbReference type="NCBI Taxonomy" id="104508"/>
    <lineage>
        <taxon>Eukaryota</taxon>
        <taxon>Metazoa</taxon>
        <taxon>Ecdysozoa</taxon>
        <taxon>Arthropoda</taxon>
        <taxon>Hexapoda</taxon>
        <taxon>Insecta</taxon>
        <taxon>Pterygota</taxon>
        <taxon>Neoptera</taxon>
        <taxon>Endopterygota</taxon>
        <taxon>Lepidoptera</taxon>
        <taxon>Glossata</taxon>
        <taxon>Ditrysia</taxon>
        <taxon>Papilionoidea</taxon>
        <taxon>Nymphalidae</taxon>
        <taxon>Nymphalinae</taxon>
        <taxon>Euphydryas</taxon>
    </lineage>
</organism>
<sequence>MGDLRGSDSSWKKMVIAKSNNKWVSTMKSEPVDSIVTTMNTTNLSVGENNFDVKNIKKENEAVNNDTSNQEECEVESFLQEMDPLTIDIPSRRNRRKSSGPKNETPEERAARLAKMSAYAARRLANETPDQRAIRLRRMSEYAARRLAQETGEQRARRLARMSAYAAKRLASESPEQRQARLARMSAYAARRQALKKIVSASPNSNLETANVGYNVMSNTPNQS</sequence>
<evidence type="ECO:0000256" key="1">
    <source>
        <dbReference type="SAM" id="MobiDB-lite"/>
    </source>
</evidence>
<gene>
    <name evidence="3" type="ORF">EEDITHA_LOCUS3178</name>
</gene>
<dbReference type="EMBL" id="CAKOGL010000005">
    <property type="protein sequence ID" value="CAH2086854.1"/>
    <property type="molecule type" value="Genomic_DNA"/>
</dbReference>
<protein>
    <recommendedName>
        <fullName evidence="2">STPR domain-containing protein</fullName>
    </recommendedName>
</protein>
<proteinExistence type="predicted"/>
<name>A0AAU9TGZ8_EUPED</name>
<dbReference type="Proteomes" id="UP001153954">
    <property type="component" value="Unassembled WGS sequence"/>
</dbReference>
<comment type="caution">
    <text evidence="3">The sequence shown here is derived from an EMBL/GenBank/DDBJ whole genome shotgun (WGS) entry which is preliminary data.</text>
</comment>
<keyword evidence="4" id="KW-1185">Reference proteome</keyword>
<feature type="region of interest" description="Disordered" evidence="1">
    <location>
        <begin position="84"/>
        <end position="110"/>
    </location>
</feature>
<evidence type="ECO:0000313" key="3">
    <source>
        <dbReference type="EMBL" id="CAH2086854.1"/>
    </source>
</evidence>
<dbReference type="AlphaFoldDB" id="A0AAU9TGZ8"/>
<dbReference type="InterPro" id="IPR048998">
    <property type="entry name" value="STPR"/>
</dbReference>
<accession>A0AAU9TGZ8</accession>
<feature type="domain" description="STPR" evidence="2">
    <location>
        <begin position="108"/>
        <end position="181"/>
    </location>
</feature>
<evidence type="ECO:0000313" key="4">
    <source>
        <dbReference type="Proteomes" id="UP001153954"/>
    </source>
</evidence>
<reference evidence="3" key="1">
    <citation type="submission" date="2022-03" db="EMBL/GenBank/DDBJ databases">
        <authorList>
            <person name="Tunstrom K."/>
        </authorList>
    </citation>
    <scope>NUCLEOTIDE SEQUENCE</scope>
</reference>
<dbReference type="Pfam" id="PF21107">
    <property type="entry name" value="STPRs"/>
    <property type="match status" value="1"/>
</dbReference>
<evidence type="ECO:0000259" key="2">
    <source>
        <dbReference type="Pfam" id="PF21107"/>
    </source>
</evidence>